<dbReference type="EMBL" id="JANUHA010000004">
    <property type="protein sequence ID" value="MCS0596152.1"/>
    <property type="molecule type" value="Genomic_DNA"/>
</dbReference>
<evidence type="ECO:0000313" key="1">
    <source>
        <dbReference type="EMBL" id="MCS0596152.1"/>
    </source>
</evidence>
<dbReference type="RefSeq" id="WP_258827201.1">
    <property type="nucleotide sequence ID" value="NZ_JANUHA010000004.1"/>
</dbReference>
<gene>
    <name evidence="1" type="ORF">NX780_07285</name>
</gene>
<organism evidence="1 2">
    <name type="scientific">Massilia agri</name>
    <dbReference type="NCBI Taxonomy" id="1886785"/>
    <lineage>
        <taxon>Bacteria</taxon>
        <taxon>Pseudomonadati</taxon>
        <taxon>Pseudomonadota</taxon>
        <taxon>Betaproteobacteria</taxon>
        <taxon>Burkholderiales</taxon>
        <taxon>Oxalobacteraceae</taxon>
        <taxon>Telluria group</taxon>
        <taxon>Massilia</taxon>
    </lineage>
</organism>
<proteinExistence type="predicted"/>
<keyword evidence="2" id="KW-1185">Reference proteome</keyword>
<reference evidence="1 2" key="1">
    <citation type="submission" date="2022-08" db="EMBL/GenBank/DDBJ databases">
        <title>Reclassification of Massilia species as members of the genera Telluria, Duganella, Pseudoduganella, Mokoshia gen. nov. and Zemynaea gen. nov. using orthogonal and non-orthogonal genome-based approaches.</title>
        <authorList>
            <person name="Bowman J.P."/>
        </authorList>
    </citation>
    <scope>NUCLEOTIDE SEQUENCE [LARGE SCALE GENOMIC DNA]</scope>
    <source>
        <strain evidence="1 2">JCM 31661</strain>
    </source>
</reference>
<sequence>MKRLIQGKYRATRLITSGNQNQAKACITALSLLIVLPRSIGNSVDFPLEQTYLNFIDEQAKSLPVLHFLAWVATESSLV</sequence>
<name>A0ABT2AIT5_9BURK</name>
<protein>
    <submittedName>
        <fullName evidence="1">Uncharacterized protein</fullName>
    </submittedName>
</protein>
<evidence type="ECO:0000313" key="2">
    <source>
        <dbReference type="Proteomes" id="UP001206572"/>
    </source>
</evidence>
<comment type="caution">
    <text evidence="1">The sequence shown here is derived from an EMBL/GenBank/DDBJ whole genome shotgun (WGS) entry which is preliminary data.</text>
</comment>
<dbReference type="Proteomes" id="UP001206572">
    <property type="component" value="Unassembled WGS sequence"/>
</dbReference>
<accession>A0ABT2AIT5</accession>